<name>A0A0E9X1L5_ANGAN</name>
<keyword evidence="1" id="KW-0732">Signal</keyword>
<feature type="signal peptide" evidence="1">
    <location>
        <begin position="1"/>
        <end position="20"/>
    </location>
</feature>
<proteinExistence type="predicted"/>
<dbReference type="AlphaFoldDB" id="A0A0E9X1L5"/>
<dbReference type="EMBL" id="GBXM01012812">
    <property type="protein sequence ID" value="JAH95765.1"/>
    <property type="molecule type" value="Transcribed_RNA"/>
</dbReference>
<sequence>MNTRLLQFLFFFFFTKLLQIMHWDLLTDSNNSRSVFYSNKSRHGFSLPKPLVSTPEFKMLAIVQNFFSS</sequence>
<feature type="chain" id="PRO_5002434850" evidence="1">
    <location>
        <begin position="21"/>
        <end position="69"/>
    </location>
</feature>
<reference evidence="2" key="1">
    <citation type="submission" date="2014-11" db="EMBL/GenBank/DDBJ databases">
        <authorList>
            <person name="Amaro Gonzalez C."/>
        </authorList>
    </citation>
    <scope>NUCLEOTIDE SEQUENCE</scope>
</reference>
<reference evidence="2" key="2">
    <citation type="journal article" date="2015" name="Fish Shellfish Immunol.">
        <title>Early steps in the European eel (Anguilla anguilla)-Vibrio vulnificus interaction in the gills: Role of the RtxA13 toxin.</title>
        <authorList>
            <person name="Callol A."/>
            <person name="Pajuelo D."/>
            <person name="Ebbesson L."/>
            <person name="Teles M."/>
            <person name="MacKenzie S."/>
            <person name="Amaro C."/>
        </authorList>
    </citation>
    <scope>NUCLEOTIDE SEQUENCE</scope>
</reference>
<protein>
    <submittedName>
        <fullName evidence="2">Uncharacterized protein</fullName>
    </submittedName>
</protein>
<accession>A0A0E9X1L5</accession>
<evidence type="ECO:0000256" key="1">
    <source>
        <dbReference type="SAM" id="SignalP"/>
    </source>
</evidence>
<evidence type="ECO:0000313" key="2">
    <source>
        <dbReference type="EMBL" id="JAH95765.1"/>
    </source>
</evidence>
<organism evidence="2">
    <name type="scientific">Anguilla anguilla</name>
    <name type="common">European freshwater eel</name>
    <name type="synonym">Muraena anguilla</name>
    <dbReference type="NCBI Taxonomy" id="7936"/>
    <lineage>
        <taxon>Eukaryota</taxon>
        <taxon>Metazoa</taxon>
        <taxon>Chordata</taxon>
        <taxon>Craniata</taxon>
        <taxon>Vertebrata</taxon>
        <taxon>Euteleostomi</taxon>
        <taxon>Actinopterygii</taxon>
        <taxon>Neopterygii</taxon>
        <taxon>Teleostei</taxon>
        <taxon>Anguilliformes</taxon>
        <taxon>Anguillidae</taxon>
        <taxon>Anguilla</taxon>
    </lineage>
</organism>